<dbReference type="AlphaFoldDB" id="A0A6M4G399"/>
<dbReference type="EMBL" id="CP053021">
    <property type="protein sequence ID" value="QJR01054.1"/>
    <property type="molecule type" value="Genomic_DNA"/>
</dbReference>
<evidence type="ECO:0000256" key="1">
    <source>
        <dbReference type="SAM" id="Coils"/>
    </source>
</evidence>
<gene>
    <name evidence="2" type="ORF">HH800_01880</name>
</gene>
<accession>A0A6M4G399</accession>
<name>A0A6M4G399_SPHYA</name>
<feature type="coiled-coil region" evidence="1">
    <location>
        <begin position="7"/>
        <end position="37"/>
    </location>
</feature>
<dbReference type="InterPro" id="IPR025234">
    <property type="entry name" value="YjzH-like"/>
</dbReference>
<dbReference type="RefSeq" id="WP_169860023.1">
    <property type="nucleotide sequence ID" value="NZ_CP053021.1"/>
</dbReference>
<sequence length="146" mass="16925">MGFFGNKEEKNILINRIEDLREELRQARESADGHLLLANEMRAKESANSAPKWEYFLCDNPTGEALNEYGEQGWELVNCVSFTTGFGLGGNEKMTVQFRYIFKRSMLSTYPAQAHEALKTASEWRDRWDQLKQELEIAKEELEALR</sequence>
<dbReference type="Proteomes" id="UP000502611">
    <property type="component" value="Chromosome"/>
</dbReference>
<proteinExistence type="predicted"/>
<evidence type="ECO:0000313" key="3">
    <source>
        <dbReference type="Proteomes" id="UP000502611"/>
    </source>
</evidence>
<dbReference type="Pfam" id="PF13783">
    <property type="entry name" value="DUF4177"/>
    <property type="match status" value="1"/>
</dbReference>
<keyword evidence="1" id="KW-0175">Coiled coil</keyword>
<evidence type="ECO:0000313" key="2">
    <source>
        <dbReference type="EMBL" id="QJR01054.1"/>
    </source>
</evidence>
<protein>
    <submittedName>
        <fullName evidence="2">DUF4177 domain-containing protein</fullName>
    </submittedName>
</protein>
<reference evidence="2 3" key="1">
    <citation type="submission" date="2020-04" db="EMBL/GenBank/DDBJ databases">
        <title>The Whole Genome Analysis of High salt-tolerant Sphingobium yanoikuyae YC-XJ2 with Aryl organophosphorus flame retardants (aryl-OPFRs)-degrading capacity and characteristics of Related phosphotriesterase.</title>
        <authorList>
            <person name="Li X."/>
        </authorList>
    </citation>
    <scope>NUCLEOTIDE SEQUENCE [LARGE SCALE GENOMIC DNA]</scope>
    <source>
        <strain evidence="2 3">YC-XJ2</strain>
    </source>
</reference>
<organism evidence="2 3">
    <name type="scientific">Sphingobium yanoikuyae</name>
    <name type="common">Sphingomonas yanoikuyae</name>
    <dbReference type="NCBI Taxonomy" id="13690"/>
    <lineage>
        <taxon>Bacteria</taxon>
        <taxon>Pseudomonadati</taxon>
        <taxon>Pseudomonadota</taxon>
        <taxon>Alphaproteobacteria</taxon>
        <taxon>Sphingomonadales</taxon>
        <taxon>Sphingomonadaceae</taxon>
        <taxon>Sphingobium</taxon>
    </lineage>
</organism>